<protein>
    <recommendedName>
        <fullName evidence="10">NACHT domain-containing protein</fullName>
    </recommendedName>
</protein>
<keyword evidence="5" id="KW-0677">Repeat</keyword>
<dbReference type="Proteomes" id="UP000042958">
    <property type="component" value="Unassembled WGS sequence"/>
</dbReference>
<dbReference type="PROSITE" id="PS50837">
    <property type="entry name" value="NACHT"/>
    <property type="match status" value="1"/>
</dbReference>
<dbReference type="PANTHER" id="PTHR48182">
    <property type="entry name" value="PROTEIN SERAC1"/>
    <property type="match status" value="1"/>
</dbReference>
<dbReference type="InterPro" id="IPR007751">
    <property type="entry name" value="DUF676_lipase-like"/>
</dbReference>
<dbReference type="PANTHER" id="PTHR48182:SF2">
    <property type="entry name" value="PROTEIN SERAC1"/>
    <property type="match status" value="1"/>
</dbReference>
<dbReference type="SUPFAM" id="SSF53474">
    <property type="entry name" value="alpha/beta-Hydrolases"/>
    <property type="match status" value="1"/>
</dbReference>
<keyword evidence="12" id="KW-1185">Reference proteome</keyword>
<reference evidence="12" key="1">
    <citation type="journal article" date="2015" name="Genome Announc.">
        <title>Draft genome sequence of the fungus Penicillium brasilianum MG11.</title>
        <authorList>
            <person name="Horn F."/>
            <person name="Linde J."/>
            <person name="Mattern D.J."/>
            <person name="Walther G."/>
            <person name="Guthke R."/>
            <person name="Brakhage A.A."/>
            <person name="Valiante V."/>
        </authorList>
    </citation>
    <scope>NUCLEOTIDE SEQUENCE [LARGE SCALE GENOMIC DNA]</scope>
    <source>
        <strain evidence="12">MG11</strain>
    </source>
</reference>
<dbReference type="EMBL" id="CDHK01000007">
    <property type="protein sequence ID" value="CEJ59131.1"/>
    <property type="molecule type" value="Genomic_DNA"/>
</dbReference>
<keyword evidence="7" id="KW-0496">Mitochondrion</keyword>
<evidence type="ECO:0000313" key="11">
    <source>
        <dbReference type="EMBL" id="CEJ59131.1"/>
    </source>
</evidence>
<comment type="similarity">
    <text evidence="4">Belongs to the putative lipase ROG1 family.</text>
</comment>
<evidence type="ECO:0000256" key="1">
    <source>
        <dbReference type="ARBA" id="ARBA00004173"/>
    </source>
</evidence>
<dbReference type="OrthoDB" id="427518at2759"/>
<keyword evidence="8" id="KW-0472">Membrane</keyword>
<dbReference type="GO" id="GO:0016020">
    <property type="term" value="C:membrane"/>
    <property type="evidence" value="ECO:0007669"/>
    <property type="project" value="UniProtKB-SubCell"/>
</dbReference>
<evidence type="ECO:0000256" key="6">
    <source>
        <dbReference type="ARBA" id="ARBA00022824"/>
    </source>
</evidence>
<gene>
    <name evidence="11" type="ORF">PMG11_07766</name>
</gene>
<dbReference type="InterPro" id="IPR056884">
    <property type="entry name" value="NPHP3-like_N"/>
</dbReference>
<dbReference type="GO" id="GO:0005739">
    <property type="term" value="C:mitochondrion"/>
    <property type="evidence" value="ECO:0007669"/>
    <property type="project" value="UniProtKB-SubCell"/>
</dbReference>
<dbReference type="InterPro" id="IPR052374">
    <property type="entry name" value="SERAC1"/>
</dbReference>
<proteinExistence type="inferred from homology"/>
<dbReference type="InterPro" id="IPR007111">
    <property type="entry name" value="NACHT_NTPase"/>
</dbReference>
<evidence type="ECO:0000256" key="3">
    <source>
        <dbReference type="ARBA" id="ARBA00004370"/>
    </source>
</evidence>
<accession>A0A0F7TTJ7</accession>
<evidence type="ECO:0000256" key="5">
    <source>
        <dbReference type="ARBA" id="ARBA00022737"/>
    </source>
</evidence>
<dbReference type="Pfam" id="PF24883">
    <property type="entry name" value="NPHP3_N"/>
    <property type="match status" value="1"/>
</dbReference>
<evidence type="ECO:0000256" key="7">
    <source>
        <dbReference type="ARBA" id="ARBA00023128"/>
    </source>
</evidence>
<dbReference type="AlphaFoldDB" id="A0A0F7TTJ7"/>
<evidence type="ECO:0000256" key="9">
    <source>
        <dbReference type="SAM" id="MobiDB-lite"/>
    </source>
</evidence>
<dbReference type="Gene3D" id="3.40.50.300">
    <property type="entry name" value="P-loop containing nucleotide triphosphate hydrolases"/>
    <property type="match status" value="1"/>
</dbReference>
<dbReference type="GO" id="GO:0005783">
    <property type="term" value="C:endoplasmic reticulum"/>
    <property type="evidence" value="ECO:0007669"/>
    <property type="project" value="UniProtKB-SubCell"/>
</dbReference>
<evidence type="ECO:0000256" key="8">
    <source>
        <dbReference type="ARBA" id="ARBA00023136"/>
    </source>
</evidence>
<evidence type="ECO:0000259" key="10">
    <source>
        <dbReference type="PROSITE" id="PS50837"/>
    </source>
</evidence>
<organism evidence="11 12">
    <name type="scientific">Penicillium brasilianum</name>
    <dbReference type="NCBI Taxonomy" id="104259"/>
    <lineage>
        <taxon>Eukaryota</taxon>
        <taxon>Fungi</taxon>
        <taxon>Dikarya</taxon>
        <taxon>Ascomycota</taxon>
        <taxon>Pezizomycotina</taxon>
        <taxon>Eurotiomycetes</taxon>
        <taxon>Eurotiomycetidae</taxon>
        <taxon>Eurotiales</taxon>
        <taxon>Aspergillaceae</taxon>
        <taxon>Penicillium</taxon>
    </lineage>
</organism>
<comment type="subcellular location">
    <subcellularLocation>
        <location evidence="2">Endoplasmic reticulum</location>
    </subcellularLocation>
    <subcellularLocation>
        <location evidence="3">Membrane</location>
    </subcellularLocation>
    <subcellularLocation>
        <location evidence="1">Mitochondrion</location>
    </subcellularLocation>
</comment>
<dbReference type="GO" id="GO:0072330">
    <property type="term" value="P:monocarboxylic acid biosynthetic process"/>
    <property type="evidence" value="ECO:0007669"/>
    <property type="project" value="UniProtKB-ARBA"/>
</dbReference>
<sequence>MSPWTKPFTLRRGPEGEAAGDGGALDQREAENPARPPLNTPFPDGIKVLHDCVNAAVDICFVHGLTGDRERTWTADGQTDPWPKALLPSRLQQARVLTFGYDAYVVRGSVASSNRLGDHASSLLNKLTSYRESCDATSRPLVFVVHSLGGLVCKKAILLSQNSAEDHLHDIFDSVRGIVFLGTPHKGAWLAKWASIPASALGFVKSVNTKLLDVLQSKNEVLESIQEDFLTMTRRLRENDKGRLQITCFFEELPMRLAGQVVSKESASFEGYAAISIHANHRDMVKFVTAEDDGFVMVLGELKRWVKQIDNTFKAREEEYIFTSEDLACLNDLKVTDPRRDKERIEQLKGGLLRDSYRWVLSNEEFVQWRDQNSGQLLWIRGDPGKGKTMLLCGIIDELTESCSNPTTVAYFFCQGTEMKINNANAVLRSLIYMLVIQHKSLITHVRREYDQNRTAFEGMNAWQALANVFRGILNDPLILYQKTCVIIDALDECTTDLTPLVDLVARQSSETTHVKWLVSSRN</sequence>
<evidence type="ECO:0000313" key="12">
    <source>
        <dbReference type="Proteomes" id="UP000042958"/>
    </source>
</evidence>
<name>A0A0F7TTJ7_PENBI</name>
<keyword evidence="6" id="KW-0256">Endoplasmic reticulum</keyword>
<dbReference type="SUPFAM" id="SSF52540">
    <property type="entry name" value="P-loop containing nucleoside triphosphate hydrolases"/>
    <property type="match status" value="1"/>
</dbReference>
<dbReference type="Gene3D" id="3.40.50.1820">
    <property type="entry name" value="alpha/beta hydrolase"/>
    <property type="match status" value="1"/>
</dbReference>
<feature type="domain" description="NACHT" evidence="10">
    <location>
        <begin position="376"/>
        <end position="523"/>
    </location>
</feature>
<dbReference type="InterPro" id="IPR027417">
    <property type="entry name" value="P-loop_NTPase"/>
</dbReference>
<dbReference type="GO" id="GO:0017000">
    <property type="term" value="P:antibiotic biosynthetic process"/>
    <property type="evidence" value="ECO:0007669"/>
    <property type="project" value="UniProtKB-ARBA"/>
</dbReference>
<evidence type="ECO:0000256" key="4">
    <source>
        <dbReference type="ARBA" id="ARBA00007920"/>
    </source>
</evidence>
<dbReference type="InterPro" id="IPR029058">
    <property type="entry name" value="AB_hydrolase_fold"/>
</dbReference>
<evidence type="ECO:0000256" key="2">
    <source>
        <dbReference type="ARBA" id="ARBA00004240"/>
    </source>
</evidence>
<feature type="region of interest" description="Disordered" evidence="9">
    <location>
        <begin position="1"/>
        <end position="39"/>
    </location>
</feature>
<dbReference type="Pfam" id="PF05057">
    <property type="entry name" value="DUF676"/>
    <property type="match status" value="1"/>
</dbReference>